<dbReference type="AlphaFoldDB" id="A0A8T2YY72"/>
<evidence type="ECO:0000313" key="2">
    <source>
        <dbReference type="Proteomes" id="UP000807159"/>
    </source>
</evidence>
<name>A0A8T2YY72_POPDE</name>
<gene>
    <name evidence="1" type="ORF">H0E87_007866</name>
</gene>
<reference evidence="1" key="1">
    <citation type="journal article" date="2021" name="J. Hered.">
        <title>Genome Assembly of Salicaceae Populus deltoides (Eastern Cottonwood) I-69 Based on Nanopore Sequencing and Hi-C Technologies.</title>
        <authorList>
            <person name="Bai S."/>
            <person name="Wu H."/>
            <person name="Zhang J."/>
            <person name="Pan Z."/>
            <person name="Zhao W."/>
            <person name="Li Z."/>
            <person name="Tong C."/>
        </authorList>
    </citation>
    <scope>NUCLEOTIDE SEQUENCE</scope>
    <source>
        <tissue evidence="1">Leaf</tissue>
    </source>
</reference>
<dbReference type="Proteomes" id="UP000807159">
    <property type="component" value="Chromosome 4"/>
</dbReference>
<protein>
    <submittedName>
        <fullName evidence="1">Uncharacterized protein</fullName>
    </submittedName>
</protein>
<organism evidence="1 2">
    <name type="scientific">Populus deltoides</name>
    <name type="common">Eastern poplar</name>
    <name type="synonym">Eastern cottonwood</name>
    <dbReference type="NCBI Taxonomy" id="3696"/>
    <lineage>
        <taxon>Eukaryota</taxon>
        <taxon>Viridiplantae</taxon>
        <taxon>Streptophyta</taxon>
        <taxon>Embryophyta</taxon>
        <taxon>Tracheophyta</taxon>
        <taxon>Spermatophyta</taxon>
        <taxon>Magnoliopsida</taxon>
        <taxon>eudicotyledons</taxon>
        <taxon>Gunneridae</taxon>
        <taxon>Pentapetalae</taxon>
        <taxon>rosids</taxon>
        <taxon>fabids</taxon>
        <taxon>Malpighiales</taxon>
        <taxon>Salicaceae</taxon>
        <taxon>Saliceae</taxon>
        <taxon>Populus</taxon>
    </lineage>
</organism>
<proteinExistence type="predicted"/>
<evidence type="ECO:0000313" key="1">
    <source>
        <dbReference type="EMBL" id="KAH8510095.1"/>
    </source>
</evidence>
<dbReference type="EMBL" id="JACEGQ020000004">
    <property type="protein sequence ID" value="KAH8510095.1"/>
    <property type="molecule type" value="Genomic_DNA"/>
</dbReference>
<comment type="caution">
    <text evidence="1">The sequence shown here is derived from an EMBL/GenBank/DDBJ whole genome shotgun (WGS) entry which is preliminary data.</text>
</comment>
<accession>A0A8T2YY72</accession>
<feature type="non-terminal residue" evidence="1">
    <location>
        <position position="70"/>
    </location>
</feature>
<keyword evidence="2" id="KW-1185">Reference proteome</keyword>
<sequence length="70" mass="8087">MHRDRQPSFFVAKPVSVTPEKQKIWRSTCTVGAKQEIRYEVTTAAGEHFEKEIKRKAYWSHGSGNYPDCS</sequence>